<dbReference type="InterPro" id="IPR042185">
    <property type="entry name" value="Serpin_sf_2"/>
</dbReference>
<dbReference type="InterPro" id="IPR036186">
    <property type="entry name" value="Serpin_sf"/>
</dbReference>
<dbReference type="EMBL" id="AK081487">
    <property type="protein sequence ID" value="BAC38231.1"/>
    <property type="molecule type" value="mRNA"/>
</dbReference>
<dbReference type="AlphaFoldDB" id="Q542A3"/>
<dbReference type="GO" id="GO:0043066">
    <property type="term" value="P:negative regulation of apoptotic process"/>
    <property type="evidence" value="ECO:0007669"/>
    <property type="project" value="InterPro"/>
</dbReference>
<reference evidence="9" key="10">
    <citation type="journal article" date="2010" name="Cell">
        <title>A tissue-specific atlas of mouse protein phosphorylation and expression.</title>
        <authorList>
            <person name="Huttlin E.L."/>
            <person name="Jedrychowski M.P."/>
            <person name="Elias J.E."/>
            <person name="Goswami T."/>
            <person name="Rad R."/>
            <person name="Beausoleil S.A."/>
            <person name="Villen J."/>
            <person name="Haas W."/>
            <person name="Sowa M.E."/>
            <person name="Gygi S.P."/>
        </authorList>
    </citation>
    <scope>IDENTIFICATION BY MASS SPECTROMETRY [LARGE SCALE ANALYSIS]</scope>
</reference>
<organism evidence="7">
    <name type="scientific">Mus musculus</name>
    <name type="common">Mouse</name>
    <dbReference type="NCBI Taxonomy" id="10090"/>
    <lineage>
        <taxon>Eukaryota</taxon>
        <taxon>Metazoa</taxon>
        <taxon>Chordata</taxon>
        <taxon>Craniata</taxon>
        <taxon>Vertebrata</taxon>
        <taxon>Euteleostomi</taxon>
        <taxon>Mammalia</taxon>
        <taxon>Eutheria</taxon>
        <taxon>Euarchontoglires</taxon>
        <taxon>Glires</taxon>
        <taxon>Rodentia</taxon>
        <taxon>Myomorpha</taxon>
        <taxon>Muroidea</taxon>
        <taxon>Muridae</taxon>
        <taxon>Murinae</taxon>
        <taxon>Mus</taxon>
        <taxon>Mus</taxon>
    </lineage>
</organism>
<dbReference type="GeneID" id="18788"/>
<accession>Q542A3</accession>
<reference evidence="7" key="1">
    <citation type="journal article" date="1999" name="Methods Enzymol.">
        <title>High-efficiency full-length cDNA cloning.</title>
        <authorList>
            <person name="Carninci P."/>
            <person name="Hayashizaki Y."/>
        </authorList>
    </citation>
    <scope>NUCLEOTIDE SEQUENCE</scope>
    <source>
        <strain evidence="6">C57BL/6J</strain>
        <tissue evidence="6">Head</tissue>
    </source>
</reference>
<protein>
    <submittedName>
        <fullName evidence="5">Serine (Or cysteine) peptidase inhibitor, clade B, member 2</fullName>
    </submittedName>
</protein>
<evidence type="ECO:0000256" key="2">
    <source>
        <dbReference type="ARBA" id="ARBA00022690"/>
    </source>
</evidence>
<dbReference type="InterPro" id="IPR023796">
    <property type="entry name" value="Serpin_dom"/>
</dbReference>
<dbReference type="ExpressionAtlas" id="Q542A3">
    <property type="expression patterns" value="baseline and differential"/>
</dbReference>
<dbReference type="PANTHER" id="PTHR11461">
    <property type="entry name" value="SERINE PROTEASE INHIBITOR, SERPIN"/>
    <property type="match status" value="1"/>
</dbReference>
<dbReference type="CTD" id="5055"/>
<reference evidence="7" key="3">
    <citation type="journal article" date="2000" name="Genome Res.">
        <title>RIKEN integrated sequence analysis (RISA) system--384-format sequencing pipeline with 384 multicapillary sequencer.</title>
        <authorList>
            <person name="Shibata K."/>
            <person name="Itoh M."/>
            <person name="Aizawa K."/>
            <person name="Nagaoka S."/>
            <person name="Sasaki N."/>
            <person name="Carninci P."/>
            <person name="Konno H."/>
            <person name="Akiyama J."/>
            <person name="Nishi K."/>
            <person name="Kitsunai T."/>
            <person name="Tashiro H."/>
            <person name="Itoh M."/>
            <person name="Sumi N."/>
            <person name="Ishii Y."/>
            <person name="Nakamura S."/>
            <person name="Hazama M."/>
            <person name="Nishine T."/>
            <person name="Harada A."/>
            <person name="Yamamoto R."/>
            <person name="Matsumoto H."/>
            <person name="Sakaguchi S."/>
            <person name="Ikegami T."/>
            <person name="Kashiwagi K."/>
            <person name="Fujiwake S."/>
            <person name="Inoue K."/>
            <person name="Togawa Y."/>
            <person name="Izawa M."/>
            <person name="Ohara E."/>
            <person name="Watahiki M."/>
            <person name="Yoneda Y."/>
            <person name="Ishikawa T."/>
            <person name="Ozawa K."/>
            <person name="Tanaka T."/>
            <person name="Matsuura S."/>
            <person name="Kawai J."/>
            <person name="Okazaki Y."/>
            <person name="Muramatsu M."/>
            <person name="Inoue Y."/>
            <person name="Kira A."/>
            <person name="Hayashizaki Y."/>
        </authorList>
    </citation>
    <scope>NUCLEOTIDE SEQUENCE</scope>
    <source>
        <strain evidence="6">C57BL/6J</strain>
        <tissue evidence="6">Head</tissue>
    </source>
</reference>
<name>Q542A3_MOUSE</name>
<dbReference type="Pfam" id="PF00079">
    <property type="entry name" value="Serpin"/>
    <property type="match status" value="1"/>
</dbReference>
<evidence type="ECO:0000256" key="3">
    <source>
        <dbReference type="ARBA" id="ARBA00022900"/>
    </source>
</evidence>
<dbReference type="VEuPathDB" id="HostDB:ENSMUSG00000062345"/>
<evidence type="ECO:0000313" key="8">
    <source>
        <dbReference type="MGI" id="MGI:97609"/>
    </source>
</evidence>
<dbReference type="SMART" id="SM00093">
    <property type="entry name" value="SERPIN"/>
    <property type="match status" value="1"/>
</dbReference>
<dbReference type="AGR" id="MGI:97609"/>
<dbReference type="KEGG" id="mmu:18788"/>
<dbReference type="InterPro" id="IPR042178">
    <property type="entry name" value="Serpin_sf_1"/>
</dbReference>
<dbReference type="GO" id="GO:0005615">
    <property type="term" value="C:extracellular space"/>
    <property type="evidence" value="ECO:0007669"/>
    <property type="project" value="InterPro"/>
</dbReference>
<dbReference type="EMBL" id="AK090049">
    <property type="protein sequence ID" value="BAC41065.1"/>
    <property type="molecule type" value="mRNA"/>
</dbReference>
<proteinExistence type="evidence at protein level"/>
<dbReference type="Antibodypedia" id="1909">
    <property type="antibodies" value="484 antibodies from 34 providers"/>
</dbReference>
<evidence type="ECO:0000259" key="4">
    <source>
        <dbReference type="SMART" id="SM00093"/>
    </source>
</evidence>
<reference evidence="7" key="2">
    <citation type="journal article" date="2000" name="Genome Res.">
        <title>Normalization and subtraction of cap-trapper-selected cDNAs to prepare full-length cDNA libraries for rapid discovery of new genes.</title>
        <authorList>
            <person name="Carninci P."/>
            <person name="Shibata Y."/>
            <person name="Hayatsu N."/>
            <person name="Sugahara Y."/>
            <person name="Shibata K."/>
            <person name="Itoh M."/>
            <person name="Konno H."/>
            <person name="Okazaki Y."/>
            <person name="Muramatsu M."/>
            <person name="Hayashizaki Y."/>
        </authorList>
    </citation>
    <scope>NUCLEOTIDE SEQUENCE</scope>
    <source>
        <strain evidence="6">C57BL/6J</strain>
        <tissue evidence="6">Head</tissue>
    </source>
</reference>
<reference evidence="7" key="4">
    <citation type="journal article" date="2001" name="Nature">
        <title>Functional annotation of a full-length mouse cDNA collection.</title>
        <authorList>
            <consortium name="The RIKEN Genome Exploration Research Group Phase II Team and the FANTOM Consortium"/>
        </authorList>
    </citation>
    <scope>NUCLEOTIDE SEQUENCE</scope>
    <source>
        <strain evidence="6">C57BL/6J</strain>
        <tissue evidence="6">Head</tissue>
    </source>
</reference>
<comment type="similarity">
    <text evidence="1">Belongs to the serpin family. Ov-serpin subfamily.</text>
</comment>
<dbReference type="InterPro" id="IPR023795">
    <property type="entry name" value="Serpin_CS"/>
</dbReference>
<reference evidence="7" key="5">
    <citation type="journal article" date="2002" name="Nature">
        <title>Analysis of the mouse transcriptome based on functional annotation of 60,770 full-length cDNAs.</title>
        <authorList>
            <consortium name="The FANTOM Consortium and the RIKEN Genome Exploration Research Group Phase I and II Team"/>
        </authorList>
    </citation>
    <scope>NUCLEOTIDE SEQUENCE</scope>
    <source>
        <strain evidence="6">C57BL/6J</strain>
        <tissue evidence="6">Head</tissue>
    </source>
</reference>
<keyword evidence="2" id="KW-0646">Protease inhibitor</keyword>
<dbReference type="FunFam" id="3.30.497.10:FF:000001">
    <property type="entry name" value="Serine protease inhibitor"/>
    <property type="match status" value="1"/>
</dbReference>
<dbReference type="CDD" id="cd19562">
    <property type="entry name" value="serpinB2_PAI-2"/>
    <property type="match status" value="1"/>
</dbReference>
<dbReference type="DNASU" id="18788"/>
<dbReference type="SMR" id="Q542A3"/>
<dbReference type="HOGENOM" id="CLU_023330_0_2_1"/>
<reference evidence="5" key="7">
    <citation type="journal article" date="2004" name="Genome Res.">
        <title>The status, quality, and expansion of the NIH full-length cDNA project: the Mammalian Gene Collection (MGC).</title>
        <authorList>
            <consortium name="The MGC Project Team"/>
            <person name="Gerhard D.S."/>
            <person name="Wagner L."/>
            <person name="Feingold E.A."/>
            <person name="Shenmen C.M."/>
            <person name="Grouse L.H."/>
            <person name="Schuler G."/>
            <person name="Klein S.L."/>
            <person name="Old S."/>
            <person name="Rasooly R."/>
            <person name="Good P."/>
            <person name="Guyer M."/>
            <person name="Peck A.M."/>
            <person name="Derge J.G."/>
            <person name="Lipman D."/>
            <person name="Collins F.S."/>
            <person name="Jang W."/>
            <person name="Sherry S."/>
            <person name="Feolo M."/>
            <person name="Misquitta L."/>
            <person name="Lee E."/>
            <person name="Rotmistrovsky K."/>
            <person name="Greenhut S.F."/>
            <person name="Schaefer C.F."/>
            <person name="Buetow K."/>
            <person name="Bonner T.I."/>
            <person name="Haussler D."/>
            <person name="Kent J."/>
            <person name="Kiekhaus M."/>
            <person name="Furey T."/>
            <person name="Brent M."/>
            <person name="Prange C."/>
            <person name="Schreiber K."/>
            <person name="Shapiro N."/>
            <person name="Bhat N.K."/>
            <person name="Hopkins R.F."/>
            <person name="Hsie F."/>
            <person name="Driscoll T."/>
            <person name="Soares M.B."/>
            <person name="Casavant T.L."/>
            <person name="Scheetz T.E."/>
            <person name="Brown-stein M.J."/>
            <person name="Usdin T.B."/>
            <person name="Toshiyuki S."/>
            <person name="Carninci P."/>
            <person name="Piao Y."/>
            <person name="Dudekula D.B."/>
            <person name="Ko M.S."/>
            <person name="Kawakami K."/>
            <person name="Suzuki Y."/>
            <person name="Sugano S."/>
            <person name="Gruber C.E."/>
            <person name="Smith M.R."/>
            <person name="Simmons B."/>
            <person name="Moore T."/>
            <person name="Waterman R."/>
            <person name="Johnson S.L."/>
            <person name="Ruan Y."/>
            <person name="Wei C.L."/>
            <person name="Mathavan S."/>
            <person name="Gunaratne P.H."/>
            <person name="Wu J."/>
            <person name="Garcia A.M."/>
            <person name="Hulyk S.W."/>
            <person name="Fuh E."/>
            <person name="Yuan Y."/>
            <person name="Sneed A."/>
            <person name="Kowis C."/>
            <person name="Hodgson A."/>
            <person name="Muzny D.M."/>
            <person name="McPherson J."/>
            <person name="Gibbs R.A."/>
            <person name="Fahey J."/>
            <person name="Helton E."/>
            <person name="Ketteman M."/>
            <person name="Madan A."/>
            <person name="Rodrigues S."/>
            <person name="Sanchez A."/>
            <person name="Whiting M."/>
            <person name="Madari A."/>
            <person name="Young A.C."/>
            <person name="Wetherby K.D."/>
            <person name="Granite S.J."/>
            <person name="Kwong P.N."/>
            <person name="Brinkley C.P."/>
            <person name="Pearson R.L."/>
            <person name="Bouffard G.G."/>
            <person name="Blakesly R.W."/>
            <person name="Green E.D."/>
            <person name="Dickson M.C."/>
            <person name="Rodriguez A.C."/>
            <person name="Grimwood J."/>
            <person name="Schmutz J."/>
            <person name="Myers R.M."/>
            <person name="Butterfield Y.S."/>
            <person name="Griffith M."/>
            <person name="Griffith O.L."/>
            <person name="Krzywinski M.I."/>
            <person name="Liao N."/>
            <person name="Morin R."/>
            <person name="Morrin R."/>
            <person name="Palmquist D."/>
            <person name="Petrescu A.S."/>
            <person name="Skalska U."/>
            <person name="Smailus D.E."/>
            <person name="Stott J.M."/>
            <person name="Schnerch A."/>
            <person name="Schein J.E."/>
            <person name="Jones S.J."/>
            <person name="Holt R.A."/>
            <person name="Baross A."/>
            <person name="Marra M.A."/>
            <person name="Clifton S."/>
            <person name="Makowski K.A."/>
            <person name="Bosak S."/>
            <person name="Malek J."/>
        </authorList>
    </citation>
    <scope>NUCLEOTIDE SEQUENCE [LARGE SCALE MRNA]</scope>
    <source>
        <tissue evidence="5">Embryo</tissue>
    </source>
</reference>
<dbReference type="PROSITE" id="PS00284">
    <property type="entry name" value="SERPIN"/>
    <property type="match status" value="1"/>
</dbReference>
<feature type="domain" description="Serpin" evidence="4">
    <location>
        <begin position="13"/>
        <end position="415"/>
    </location>
</feature>
<dbReference type="InterPro" id="IPR000215">
    <property type="entry name" value="Serpin_fam"/>
</dbReference>
<dbReference type="RefSeq" id="NP_035241.1">
    <property type="nucleotide sequence ID" value="NM_011111.4"/>
</dbReference>
<dbReference type="OrthoDB" id="671595at2759"/>
<dbReference type="MEROPS" id="I04.007"/>
<dbReference type="Gene3D" id="3.30.497.10">
    <property type="entry name" value="Antithrombin, subunit I, domain 2"/>
    <property type="match status" value="1"/>
</dbReference>
<dbReference type="Gene3D" id="2.30.39.10">
    <property type="entry name" value="Alpha-1-antitrypsin, domain 1"/>
    <property type="match status" value="1"/>
</dbReference>
<sequence>MEELSMANTMFALNLLKQIEKSNSTQNIFISPWSISSTLAIVLLGAGGNTEQQMAKVLQFNEIGSYGITTRNPENFSGCDFAQQIQKENYPSAILQAQAGDKIHSAFSSLSSTINTPQGDYLLESANKLFGEKSARFKEEYIQLSKKYYSTEPEAVDFLECAEEAREKINSWVKTQTKGEIPNLLPEGSVDEDTKMVLVNAVYFKGKWKTPFEKKLNGLYPFRVNSHESIPVQMMFLHAKLNIGYIKDLKTQILELPHTGNISMLLLLPDEIEDASTGLELLESEINFANFNKWISKDTLDEDDVVVYIPKFKLAQSYELKSILQSMGMEDAFNKGKANFSGMSERNDLFLSEVFHQASVDVTEEGTVAAGGTGAVMTGRTGHGGPQFVADHPFLFFIMDKITHTILFVGRFSSP</sequence>
<dbReference type="InterPro" id="IPR015556">
    <property type="entry name" value="PAI-2"/>
</dbReference>
<dbReference type="BioGRID-ORCS" id="18788">
    <property type="hits" value="2 hits in 81 CRISPR screens"/>
</dbReference>
<reference evidence="7" key="6">
    <citation type="submission" date="2002-04" db="EMBL/GenBank/DDBJ databases">
        <authorList>
            <person name="Adachi J."/>
            <person name="Aizawa K."/>
            <person name="Akimura T."/>
            <person name="Arakawa T."/>
            <person name="Bono H."/>
            <person name="Carninci P."/>
            <person name="Fukuda S."/>
            <person name="Furuno M."/>
            <person name="Hanagaki T."/>
            <person name="Hara A."/>
            <person name="Hashizume W."/>
            <person name="Hayashida K."/>
            <person name="Hayatsu N."/>
            <person name="Hiramoto K."/>
            <person name="Hiraoka T."/>
            <person name="Hirozane T."/>
            <person name="Hori F."/>
            <person name="Imotani K."/>
            <person name="Ishii Y."/>
            <person name="Itoh M."/>
            <person name="Kagawa I."/>
            <person name="Kasukawa T."/>
            <person name="Katoh H."/>
            <person name="Kawai J."/>
            <person name="Kojima Y."/>
            <person name="Kondo S."/>
            <person name="Konno H."/>
            <person name="Kouda M."/>
            <person name="Koya S."/>
            <person name="Kurihara C."/>
            <person name="Matsuyama T."/>
            <person name="Miyazaki A."/>
            <person name="Murata M."/>
            <person name="Nakamura M."/>
            <person name="Nishi K."/>
            <person name="Nomura K."/>
            <person name="Numazaki R."/>
            <person name="Ohno M."/>
            <person name="Ohsato N."/>
            <person name="Okazaki Y."/>
            <person name="Saito R."/>
            <person name="Saitoh H."/>
            <person name="Sakai C."/>
            <person name="Sakai K."/>
            <person name="Sakazume N."/>
            <person name="Sano H."/>
            <person name="Sasaki D."/>
            <person name="Shibata K."/>
            <person name="Shinagawa A."/>
            <person name="Shiraki T."/>
            <person name="Sogabe Y."/>
            <person name="Tagami M."/>
            <person name="Tagawa A."/>
            <person name="Takahashi F."/>
            <person name="Takaku-Akahira S."/>
            <person name="Takeda Y."/>
            <person name="Tanaka T."/>
            <person name="Tomaru A."/>
            <person name="Toya T."/>
            <person name="Yasunishi A."/>
            <person name="Muramatsu M."/>
            <person name="Hayashizaki Y."/>
        </authorList>
    </citation>
    <scope>NUCLEOTIDE SEQUENCE</scope>
    <source>
        <strain evidence="6">C57BL/6J</strain>
        <tissue evidence="6">Head</tissue>
    </source>
</reference>
<reference evidence="7" key="9">
    <citation type="journal article" date="2005" name="Science">
        <title>Antisense Transcription in the Mammalian Transcriptome.</title>
        <authorList>
            <consortium name="RIKEN Genome Exploration Research Group and Genome Science Group (Genome Network Project Core Group) and the FANTOM Consortium"/>
        </authorList>
    </citation>
    <scope>NUCLEOTIDE SEQUENCE</scope>
    <source>
        <strain evidence="6">C57BL/6J</strain>
        <tissue evidence="6">Head</tissue>
    </source>
</reference>
<dbReference type="EMBL" id="BC138817">
    <property type="protein sequence ID" value="AAI38818.1"/>
    <property type="molecule type" value="mRNA"/>
</dbReference>
<dbReference type="EMBL" id="BC138815">
    <property type="protein sequence ID" value="AAI38816.1"/>
    <property type="molecule type" value="mRNA"/>
</dbReference>
<evidence type="ECO:0000256" key="1">
    <source>
        <dbReference type="ARBA" id="ARBA00006426"/>
    </source>
</evidence>
<keyword evidence="3" id="KW-0722">Serine protease inhibitor</keyword>
<reference evidence="7" key="8">
    <citation type="journal article" date="2005" name="Science">
        <title>The Transcriptional Landscape of the Mammalian Genome.</title>
        <authorList>
            <consortium name="The FANTOM Consortium"/>
            <consortium name="Riken Genome Exploration Research Group and Genome Science Group (Genome Network Project Core Group)"/>
        </authorList>
    </citation>
    <scope>NUCLEOTIDE SEQUENCE</scope>
    <source>
        <strain evidence="6">C57BL/6J</strain>
        <tissue evidence="6">Head</tissue>
    </source>
</reference>
<evidence type="ECO:0007829" key="9">
    <source>
        <dbReference type="PubMed" id="21183079"/>
    </source>
</evidence>
<evidence type="ECO:0000313" key="5">
    <source>
        <dbReference type="EMBL" id="AAI38816.1"/>
    </source>
</evidence>
<dbReference type="PANTHER" id="PTHR11461:SF61">
    <property type="entry name" value="PLASMINOGEN ACTIVATOR INHIBITOR 2"/>
    <property type="match status" value="1"/>
</dbReference>
<evidence type="ECO:0000313" key="7">
    <source>
        <dbReference type="EMBL" id="BAC41065.1"/>
    </source>
</evidence>
<evidence type="ECO:0000313" key="6">
    <source>
        <dbReference type="EMBL" id="BAC38231.1"/>
    </source>
</evidence>
<dbReference type="OMA" id="MEDLYVA"/>
<dbReference type="RefSeq" id="NP_001167641.1">
    <property type="nucleotide sequence ID" value="NM_001174170.1"/>
</dbReference>
<dbReference type="FunFam" id="2.30.39.10:FF:000001">
    <property type="entry name" value="Serpin family B member 2"/>
    <property type="match status" value="1"/>
</dbReference>
<dbReference type="MGI" id="MGI:97609">
    <property type="gene designation" value="Serpinb2"/>
</dbReference>
<dbReference type="SUPFAM" id="SSF56574">
    <property type="entry name" value="Serpins"/>
    <property type="match status" value="1"/>
</dbReference>
<gene>
    <name evidence="5 8" type="primary">Serpinb2</name>
</gene>
<dbReference type="GO" id="GO:0004867">
    <property type="term" value="F:serine-type endopeptidase inhibitor activity"/>
    <property type="evidence" value="ECO:0007669"/>
    <property type="project" value="UniProtKB-KW"/>
</dbReference>